<dbReference type="OrthoDB" id="4843554at2759"/>
<feature type="compositionally biased region" description="Low complexity" evidence="1">
    <location>
        <begin position="106"/>
        <end position="133"/>
    </location>
</feature>
<keyword evidence="2" id="KW-0732">Signal</keyword>
<feature type="chain" id="PRO_5016330086" evidence="2">
    <location>
        <begin position="22"/>
        <end position="166"/>
    </location>
</feature>
<sequence>MRIAQLLALSGLRLASTVTFSRDLDHNDVLPVGIAAVHLDWDRADTLIPLCEACIGESRTQHHDHDHHDDDKDNDNDHDNDPHDNDAYDILRTSCSLSTTTWNPAAATSTSTTGRSAATATGAGGVSTADTAGTSGGTNCERCDWCDWFGCIWYKLALSDRSPNNW</sequence>
<dbReference type="STRING" id="1450539.A0A319AA23"/>
<reference evidence="3 4" key="1">
    <citation type="submission" date="2016-12" db="EMBL/GenBank/DDBJ databases">
        <title>The genomes of Aspergillus section Nigri reveals drivers in fungal speciation.</title>
        <authorList>
            <consortium name="DOE Joint Genome Institute"/>
            <person name="Vesth T.C."/>
            <person name="Nybo J."/>
            <person name="Theobald S."/>
            <person name="Brandl J."/>
            <person name="Frisvad J.C."/>
            <person name="Nielsen K.F."/>
            <person name="Lyhne E.K."/>
            <person name="Kogle M.E."/>
            <person name="Kuo A."/>
            <person name="Riley R."/>
            <person name="Clum A."/>
            <person name="Nolan M."/>
            <person name="Lipzen A."/>
            <person name="Salamov A."/>
            <person name="Henrissat B."/>
            <person name="Wiebenga A."/>
            <person name="De Vries R.P."/>
            <person name="Grigoriev I.V."/>
            <person name="Mortensen U.H."/>
            <person name="Andersen M.R."/>
            <person name="Baker S.E."/>
        </authorList>
    </citation>
    <scope>NUCLEOTIDE SEQUENCE [LARGE SCALE GENOMIC DNA]</scope>
    <source>
        <strain evidence="3 4">JOP 1030-1</strain>
    </source>
</reference>
<gene>
    <name evidence="3" type="ORF">BP01DRAFT_389108</name>
</gene>
<protein>
    <submittedName>
        <fullName evidence="3">Uncharacterized protein</fullName>
    </submittedName>
</protein>
<dbReference type="Proteomes" id="UP000248349">
    <property type="component" value="Unassembled WGS sequence"/>
</dbReference>
<dbReference type="RefSeq" id="XP_025434470.1">
    <property type="nucleotide sequence ID" value="XM_025577888.1"/>
</dbReference>
<evidence type="ECO:0000313" key="4">
    <source>
        <dbReference type="Proteomes" id="UP000248349"/>
    </source>
</evidence>
<organism evidence="3 4">
    <name type="scientific">Aspergillus saccharolyticus JOP 1030-1</name>
    <dbReference type="NCBI Taxonomy" id="1450539"/>
    <lineage>
        <taxon>Eukaryota</taxon>
        <taxon>Fungi</taxon>
        <taxon>Dikarya</taxon>
        <taxon>Ascomycota</taxon>
        <taxon>Pezizomycotina</taxon>
        <taxon>Eurotiomycetes</taxon>
        <taxon>Eurotiomycetidae</taxon>
        <taxon>Eurotiales</taxon>
        <taxon>Aspergillaceae</taxon>
        <taxon>Aspergillus</taxon>
        <taxon>Aspergillus subgen. Circumdati</taxon>
    </lineage>
</organism>
<name>A0A319AA23_9EURO</name>
<proteinExistence type="predicted"/>
<dbReference type="EMBL" id="KZ821221">
    <property type="protein sequence ID" value="PYH48488.1"/>
    <property type="molecule type" value="Genomic_DNA"/>
</dbReference>
<dbReference type="AlphaFoldDB" id="A0A319AA23"/>
<evidence type="ECO:0000313" key="3">
    <source>
        <dbReference type="EMBL" id="PYH48488.1"/>
    </source>
</evidence>
<feature type="signal peptide" evidence="2">
    <location>
        <begin position="1"/>
        <end position="21"/>
    </location>
</feature>
<keyword evidence="4" id="KW-1185">Reference proteome</keyword>
<dbReference type="GeneID" id="37079117"/>
<feature type="region of interest" description="Disordered" evidence="1">
    <location>
        <begin position="62"/>
        <end position="83"/>
    </location>
</feature>
<evidence type="ECO:0000256" key="2">
    <source>
        <dbReference type="SAM" id="SignalP"/>
    </source>
</evidence>
<feature type="region of interest" description="Disordered" evidence="1">
    <location>
        <begin position="106"/>
        <end position="136"/>
    </location>
</feature>
<accession>A0A319AA23</accession>
<evidence type="ECO:0000256" key="1">
    <source>
        <dbReference type="SAM" id="MobiDB-lite"/>
    </source>
</evidence>